<reference evidence="2" key="1">
    <citation type="journal article" date="2023" name="Mol. Phylogenet. Evol.">
        <title>Genome-scale phylogeny and comparative genomics of the fungal order Sordariales.</title>
        <authorList>
            <person name="Hensen N."/>
            <person name="Bonometti L."/>
            <person name="Westerberg I."/>
            <person name="Brannstrom I.O."/>
            <person name="Guillou S."/>
            <person name="Cros-Aarteil S."/>
            <person name="Calhoun S."/>
            <person name="Haridas S."/>
            <person name="Kuo A."/>
            <person name="Mondo S."/>
            <person name="Pangilinan J."/>
            <person name="Riley R."/>
            <person name="LaButti K."/>
            <person name="Andreopoulos B."/>
            <person name="Lipzen A."/>
            <person name="Chen C."/>
            <person name="Yan M."/>
            <person name="Daum C."/>
            <person name="Ng V."/>
            <person name="Clum A."/>
            <person name="Steindorff A."/>
            <person name="Ohm R.A."/>
            <person name="Martin F."/>
            <person name="Silar P."/>
            <person name="Natvig D.O."/>
            <person name="Lalanne C."/>
            <person name="Gautier V."/>
            <person name="Ament-Velasquez S.L."/>
            <person name="Kruys A."/>
            <person name="Hutchinson M.I."/>
            <person name="Powell A.J."/>
            <person name="Barry K."/>
            <person name="Miller A.N."/>
            <person name="Grigoriev I.V."/>
            <person name="Debuchy R."/>
            <person name="Gladieux P."/>
            <person name="Hiltunen Thoren M."/>
            <person name="Johannesson H."/>
        </authorList>
    </citation>
    <scope>NUCLEOTIDE SEQUENCE</scope>
    <source>
        <strain evidence="2">CBS 123565</strain>
    </source>
</reference>
<dbReference type="EMBL" id="MU853411">
    <property type="protein sequence ID" value="KAK4133704.1"/>
    <property type="molecule type" value="Genomic_DNA"/>
</dbReference>
<dbReference type="AlphaFoldDB" id="A0AAN6ZDR0"/>
<accession>A0AAN6ZDR0</accession>
<dbReference type="Proteomes" id="UP001304895">
    <property type="component" value="Unassembled WGS sequence"/>
</dbReference>
<feature type="region of interest" description="Disordered" evidence="1">
    <location>
        <begin position="1"/>
        <end position="30"/>
    </location>
</feature>
<evidence type="ECO:0000313" key="2">
    <source>
        <dbReference type="EMBL" id="KAK4133704.1"/>
    </source>
</evidence>
<gene>
    <name evidence="2" type="ORF">BT67DRAFT_456503</name>
</gene>
<comment type="caution">
    <text evidence="2">The sequence shown here is derived from an EMBL/GenBank/DDBJ whole genome shotgun (WGS) entry which is preliminary data.</text>
</comment>
<name>A0AAN6ZDR0_9PEZI</name>
<keyword evidence="3" id="KW-1185">Reference proteome</keyword>
<evidence type="ECO:0000313" key="3">
    <source>
        <dbReference type="Proteomes" id="UP001304895"/>
    </source>
</evidence>
<organism evidence="2 3">
    <name type="scientific">Trichocladium antarcticum</name>
    <dbReference type="NCBI Taxonomy" id="1450529"/>
    <lineage>
        <taxon>Eukaryota</taxon>
        <taxon>Fungi</taxon>
        <taxon>Dikarya</taxon>
        <taxon>Ascomycota</taxon>
        <taxon>Pezizomycotina</taxon>
        <taxon>Sordariomycetes</taxon>
        <taxon>Sordariomycetidae</taxon>
        <taxon>Sordariales</taxon>
        <taxon>Chaetomiaceae</taxon>
        <taxon>Trichocladium</taxon>
    </lineage>
</organism>
<reference evidence="2" key="2">
    <citation type="submission" date="2023-05" db="EMBL/GenBank/DDBJ databases">
        <authorList>
            <consortium name="Lawrence Berkeley National Laboratory"/>
            <person name="Steindorff A."/>
            <person name="Hensen N."/>
            <person name="Bonometti L."/>
            <person name="Westerberg I."/>
            <person name="Brannstrom I.O."/>
            <person name="Guillou S."/>
            <person name="Cros-Aarteil S."/>
            <person name="Calhoun S."/>
            <person name="Haridas S."/>
            <person name="Kuo A."/>
            <person name="Mondo S."/>
            <person name="Pangilinan J."/>
            <person name="Riley R."/>
            <person name="Labutti K."/>
            <person name="Andreopoulos B."/>
            <person name="Lipzen A."/>
            <person name="Chen C."/>
            <person name="Yanf M."/>
            <person name="Daum C."/>
            <person name="Ng V."/>
            <person name="Clum A."/>
            <person name="Ohm R."/>
            <person name="Martin F."/>
            <person name="Silar P."/>
            <person name="Natvig D."/>
            <person name="Lalanne C."/>
            <person name="Gautier V."/>
            <person name="Ament-Velasquez S.L."/>
            <person name="Kruys A."/>
            <person name="Hutchinson M.I."/>
            <person name="Powell A.J."/>
            <person name="Barry K."/>
            <person name="Miller A.N."/>
            <person name="Grigoriev I.V."/>
            <person name="Debuchy R."/>
            <person name="Gladieux P."/>
            <person name="Thoren M.H."/>
            <person name="Johannesson H."/>
        </authorList>
    </citation>
    <scope>NUCLEOTIDE SEQUENCE</scope>
    <source>
        <strain evidence="2">CBS 123565</strain>
    </source>
</reference>
<protein>
    <submittedName>
        <fullName evidence="2">Uncharacterized protein</fullName>
    </submittedName>
</protein>
<feature type="compositionally biased region" description="Basic residues" evidence="1">
    <location>
        <begin position="1"/>
        <end position="11"/>
    </location>
</feature>
<feature type="compositionally biased region" description="Acidic residues" evidence="1">
    <location>
        <begin position="16"/>
        <end position="30"/>
    </location>
</feature>
<sequence length="135" mass="14660">MRARRKRRRRSWGGEGGEEGDGEAGSEDGVEEYGVEELLPFMGRTSMDLEVPVLCGGGDEVSTLRVQWRVKFDWTGEARSEIGVLVGMPGKWHTADERGRLSGIPALFDDLIQGGEDPLTAVRTVVCLLAGEPGS</sequence>
<evidence type="ECO:0000256" key="1">
    <source>
        <dbReference type="SAM" id="MobiDB-lite"/>
    </source>
</evidence>
<proteinExistence type="predicted"/>